<sequence>MTVPEIYGRRLIPQIADSLASLEPHRIIYSVANSSNISDGFQHVSARAFAKAVDKTAWWLHSQVGKCSVVQTAAYIGPHDLRHILLTYACVKVGCTALFLSPKNSIEGALAVLEAAKCNVWVNPCGYSCPLLDDILQKRSMKVLHLPEVDELLDAETAEPYPYIKTFDEASQDPFCVLHTSGSTGLPKPIAWSHGLIGTMDAVRLLPHVGDDVLSPWTDNWTDGDRGAGIIMNILLPSLFGLHCIMGPKGVIPSINLIESLADHAEIDIWSMVPSLVDELGETPDILVKLKPSKFICASGGPVSPIIGSKVNDVVRVLNLTGTTEGLFMGNLWVESQDWFYFAFHPFSGFEFKEVEPGIYEHWVHRNDHWSLFQGIFHTFPDDKSINLKDLYTKHPTKPNLWAYKGRSDDIVVLSNGYKISPLETEALVTAHPDIKGCLMIGSGRPQAGLLIELRDPTSKTNEVWDSIWAAIERANALLLHKDQVQRDYVAFAELDKPFVRTDKGTVKRRATLEAYANYIERFYSSRLDQDIEVLTIDTSSVASITDAVRHILDTPRSNRAS</sequence>
<comment type="caution">
    <text evidence="1">The sequence shown here is derived from an EMBL/GenBank/DDBJ whole genome shotgun (WGS) entry which is preliminary data.</text>
</comment>
<protein>
    <submittedName>
        <fullName evidence="1">Uncharacterized protein</fullName>
    </submittedName>
</protein>
<reference evidence="1" key="1">
    <citation type="submission" date="2022-08" db="EMBL/GenBank/DDBJ databases">
        <title>Genome Sequence of Fusarium decemcellulare.</title>
        <authorList>
            <person name="Buettner E."/>
        </authorList>
    </citation>
    <scope>NUCLEOTIDE SEQUENCE</scope>
    <source>
        <strain evidence="1">Babe19</strain>
    </source>
</reference>
<dbReference type="EMBL" id="JANRMS010000847">
    <property type="protein sequence ID" value="KAJ3533667.1"/>
    <property type="molecule type" value="Genomic_DNA"/>
</dbReference>
<keyword evidence="2" id="KW-1185">Reference proteome</keyword>
<organism evidence="1 2">
    <name type="scientific">Fusarium decemcellulare</name>
    <dbReference type="NCBI Taxonomy" id="57161"/>
    <lineage>
        <taxon>Eukaryota</taxon>
        <taxon>Fungi</taxon>
        <taxon>Dikarya</taxon>
        <taxon>Ascomycota</taxon>
        <taxon>Pezizomycotina</taxon>
        <taxon>Sordariomycetes</taxon>
        <taxon>Hypocreomycetidae</taxon>
        <taxon>Hypocreales</taxon>
        <taxon>Nectriaceae</taxon>
        <taxon>Fusarium</taxon>
        <taxon>Fusarium decemcellulare species complex</taxon>
    </lineage>
</organism>
<dbReference type="Proteomes" id="UP001148629">
    <property type="component" value="Unassembled WGS sequence"/>
</dbReference>
<evidence type="ECO:0000313" key="2">
    <source>
        <dbReference type="Proteomes" id="UP001148629"/>
    </source>
</evidence>
<name>A0ACC1S7I7_9HYPO</name>
<proteinExistence type="predicted"/>
<accession>A0ACC1S7I7</accession>
<gene>
    <name evidence="1" type="ORF">NM208_g7881</name>
</gene>
<evidence type="ECO:0000313" key="1">
    <source>
        <dbReference type="EMBL" id="KAJ3533667.1"/>
    </source>
</evidence>